<dbReference type="PANTHER" id="PTHR42791:SF16">
    <property type="entry name" value="N-ACETYLTRANSFERASE DOMAIN-CONTAINING PROTEIN"/>
    <property type="match status" value="1"/>
</dbReference>
<organism evidence="2 3">
    <name type="scientific">Fusarium flagelliforme</name>
    <dbReference type="NCBI Taxonomy" id="2675880"/>
    <lineage>
        <taxon>Eukaryota</taxon>
        <taxon>Fungi</taxon>
        <taxon>Dikarya</taxon>
        <taxon>Ascomycota</taxon>
        <taxon>Pezizomycotina</taxon>
        <taxon>Sordariomycetes</taxon>
        <taxon>Hypocreomycetidae</taxon>
        <taxon>Hypocreales</taxon>
        <taxon>Nectriaceae</taxon>
        <taxon>Fusarium</taxon>
        <taxon>Fusarium incarnatum-equiseti species complex</taxon>
    </lineage>
</organism>
<dbReference type="GO" id="GO:0016747">
    <property type="term" value="F:acyltransferase activity, transferring groups other than amino-acyl groups"/>
    <property type="evidence" value="ECO:0007669"/>
    <property type="project" value="InterPro"/>
</dbReference>
<dbReference type="CDD" id="cd04301">
    <property type="entry name" value="NAT_SF"/>
    <property type="match status" value="1"/>
</dbReference>
<dbReference type="PANTHER" id="PTHR42791">
    <property type="entry name" value="GNAT FAMILY ACETYLTRANSFERASE"/>
    <property type="match status" value="1"/>
</dbReference>
<reference evidence="2 3" key="1">
    <citation type="journal article" date="2018" name="PLoS Pathog.">
        <title>Evolution of structural diversity of trichothecenes, a family of toxins produced by plant pathogenic and entomopathogenic fungi.</title>
        <authorList>
            <person name="Proctor R.H."/>
            <person name="McCormick S.P."/>
            <person name="Kim H.S."/>
            <person name="Cardoza R.E."/>
            <person name="Stanley A.M."/>
            <person name="Lindo L."/>
            <person name="Kelly A."/>
            <person name="Brown D.W."/>
            <person name="Lee T."/>
            <person name="Vaughan M.M."/>
            <person name="Alexander N.J."/>
            <person name="Busman M."/>
            <person name="Gutierrez S."/>
        </authorList>
    </citation>
    <scope>NUCLEOTIDE SEQUENCE [LARGE SCALE GENOMIC DNA]</scope>
    <source>
        <strain evidence="2 3">NRRL 13405</strain>
    </source>
</reference>
<feature type="domain" description="N-acetyltransferase" evidence="1">
    <location>
        <begin position="118"/>
        <end position="251"/>
    </location>
</feature>
<dbReference type="InterPro" id="IPR052523">
    <property type="entry name" value="Trichothecene_AcTrans"/>
</dbReference>
<sequence length="251" mass="29030">MEKRPAICTYRVRPGLYSDVSEVVKVWNAAFAKDQLMDILFPGRQTHPELLLAQITRLFYSRYWTPNYDLHVLVSTTDDKPLGLTWWKRPDSQLSFYERWISPCIYNIPYHHVITLTTILAAWASPIVHAWYWLRNKLFPIPNLDQHAAETFARVFTDIEPKLRTTSRRRDAWYLSTLAVEPSLQGNGLGSMLLNHGLERVDKADVAAWLIGLEGVDRFYERHGFVTVERANVGELGHWNGGSIMFRKDAA</sequence>
<dbReference type="AlphaFoldDB" id="A0A395MS00"/>
<dbReference type="STRING" id="2594813.A0A395MS00"/>
<evidence type="ECO:0000313" key="3">
    <source>
        <dbReference type="Proteomes" id="UP000265631"/>
    </source>
</evidence>
<dbReference type="EMBL" id="PXXK01000156">
    <property type="protein sequence ID" value="RFN49899.1"/>
    <property type="molecule type" value="Genomic_DNA"/>
</dbReference>
<dbReference type="Proteomes" id="UP000265631">
    <property type="component" value="Unassembled WGS sequence"/>
</dbReference>
<keyword evidence="3" id="KW-1185">Reference proteome</keyword>
<dbReference type="Pfam" id="PF13508">
    <property type="entry name" value="Acetyltransf_7"/>
    <property type="match status" value="1"/>
</dbReference>
<keyword evidence="2" id="KW-0808">Transferase</keyword>
<accession>A0A395MS00</accession>
<dbReference type="SUPFAM" id="SSF55729">
    <property type="entry name" value="Acyl-CoA N-acyltransferases (Nat)"/>
    <property type="match status" value="1"/>
</dbReference>
<dbReference type="PROSITE" id="PS51186">
    <property type="entry name" value="GNAT"/>
    <property type="match status" value="1"/>
</dbReference>
<gene>
    <name evidence="2" type="ORF">FIE12Z_5798</name>
</gene>
<dbReference type="InterPro" id="IPR000182">
    <property type="entry name" value="GNAT_dom"/>
</dbReference>
<dbReference type="Gene3D" id="3.40.630.30">
    <property type="match status" value="1"/>
</dbReference>
<dbReference type="InterPro" id="IPR016181">
    <property type="entry name" value="Acyl_CoA_acyltransferase"/>
</dbReference>
<protein>
    <submittedName>
        <fullName evidence="2">Puromycin n-acetyltransferase</fullName>
    </submittedName>
</protein>
<evidence type="ECO:0000259" key="1">
    <source>
        <dbReference type="PROSITE" id="PS51186"/>
    </source>
</evidence>
<name>A0A395MS00_9HYPO</name>
<evidence type="ECO:0000313" key="2">
    <source>
        <dbReference type="EMBL" id="RFN49899.1"/>
    </source>
</evidence>
<comment type="caution">
    <text evidence="2">The sequence shown here is derived from an EMBL/GenBank/DDBJ whole genome shotgun (WGS) entry which is preliminary data.</text>
</comment>
<proteinExistence type="predicted"/>